<dbReference type="SUPFAM" id="SSF56801">
    <property type="entry name" value="Acetyl-CoA synthetase-like"/>
    <property type="match status" value="1"/>
</dbReference>
<dbReference type="PANTHER" id="PTHR22754:SF32">
    <property type="entry name" value="DISCO-INTERACTING PROTEIN 2"/>
    <property type="match status" value="1"/>
</dbReference>
<dbReference type="InterPro" id="IPR042099">
    <property type="entry name" value="ANL_N_sf"/>
</dbReference>
<dbReference type="GO" id="GO:0070566">
    <property type="term" value="F:adenylyltransferase activity"/>
    <property type="evidence" value="ECO:0007669"/>
    <property type="project" value="TreeGrafter"/>
</dbReference>
<name>A0A1S1MVG0_9GAMM</name>
<dbReference type="AlphaFoldDB" id="A0A1S1MVG0"/>
<dbReference type="Gene3D" id="3.40.50.12780">
    <property type="entry name" value="N-terminal domain of ligase-like"/>
    <property type="match status" value="1"/>
</dbReference>
<dbReference type="InterPro" id="IPR045851">
    <property type="entry name" value="AMP-bd_C_sf"/>
</dbReference>
<evidence type="ECO:0000256" key="1">
    <source>
        <dbReference type="ARBA" id="ARBA00006432"/>
    </source>
</evidence>
<dbReference type="Gene3D" id="3.30.300.30">
    <property type="match status" value="1"/>
</dbReference>
<evidence type="ECO:0000256" key="2">
    <source>
        <dbReference type="ARBA" id="ARBA00022598"/>
    </source>
</evidence>
<dbReference type="Pfam" id="PF00501">
    <property type="entry name" value="AMP-binding"/>
    <property type="match status" value="1"/>
</dbReference>
<organism evidence="4 5">
    <name type="scientific">Pseudoalteromonas amylolytica</name>
    <dbReference type="NCBI Taxonomy" id="1859457"/>
    <lineage>
        <taxon>Bacteria</taxon>
        <taxon>Pseudomonadati</taxon>
        <taxon>Pseudomonadota</taxon>
        <taxon>Gammaproteobacteria</taxon>
        <taxon>Alteromonadales</taxon>
        <taxon>Pseudoalteromonadaceae</taxon>
        <taxon>Pseudoalteromonas</taxon>
    </lineage>
</organism>
<dbReference type="InterPro" id="IPR000873">
    <property type="entry name" value="AMP-dep_synth/lig_dom"/>
</dbReference>
<dbReference type="Proteomes" id="UP000179786">
    <property type="component" value="Unassembled WGS sequence"/>
</dbReference>
<proteinExistence type="inferred from homology"/>
<dbReference type="OrthoDB" id="9757559at2"/>
<dbReference type="InterPro" id="IPR040097">
    <property type="entry name" value="FAAL/FAAC"/>
</dbReference>
<dbReference type="GO" id="GO:0005886">
    <property type="term" value="C:plasma membrane"/>
    <property type="evidence" value="ECO:0007669"/>
    <property type="project" value="TreeGrafter"/>
</dbReference>
<dbReference type="EMBL" id="MKJU01000006">
    <property type="protein sequence ID" value="OHU92760.1"/>
    <property type="molecule type" value="Genomic_DNA"/>
</dbReference>
<accession>A0A1S1MVG0</accession>
<keyword evidence="5" id="KW-1185">Reference proteome</keyword>
<dbReference type="RefSeq" id="WP_070983320.1">
    <property type="nucleotide sequence ID" value="NZ_MKJU01000006.1"/>
</dbReference>
<dbReference type="PANTHER" id="PTHR22754">
    <property type="entry name" value="DISCO-INTERACTING PROTEIN 2 DIP2 -RELATED"/>
    <property type="match status" value="1"/>
</dbReference>
<dbReference type="CDD" id="cd05931">
    <property type="entry name" value="FAAL"/>
    <property type="match status" value="1"/>
</dbReference>
<dbReference type="FunFam" id="3.40.50.12780:FF:000013">
    <property type="entry name" value="Long-chain-fatty-acid--AMP ligase FadD32"/>
    <property type="match status" value="1"/>
</dbReference>
<evidence type="ECO:0000313" key="5">
    <source>
        <dbReference type="Proteomes" id="UP000179786"/>
    </source>
</evidence>
<evidence type="ECO:0000259" key="3">
    <source>
        <dbReference type="Pfam" id="PF00501"/>
    </source>
</evidence>
<keyword evidence="2" id="KW-0436">Ligase</keyword>
<dbReference type="GO" id="GO:0016874">
    <property type="term" value="F:ligase activity"/>
    <property type="evidence" value="ECO:0007669"/>
    <property type="project" value="UniProtKB-KW"/>
</dbReference>
<reference evidence="4 5" key="1">
    <citation type="submission" date="2016-09" db="EMBL/GenBank/DDBJ databases">
        <title>Pseudoalteromonas amylolytica sp. nov., isolated from the surface seawater.</title>
        <authorList>
            <person name="Wu Y.-H."/>
            <person name="Cheng H."/>
            <person name="Jin X.-B."/>
            <person name="Wang C.-S."/>
            <person name="Xu X.-W."/>
        </authorList>
    </citation>
    <scope>NUCLEOTIDE SEQUENCE [LARGE SCALE GENOMIC DNA]</scope>
    <source>
        <strain evidence="4 5">JW1</strain>
    </source>
</reference>
<feature type="domain" description="AMP-dependent synthetase/ligase" evidence="3">
    <location>
        <begin position="12"/>
        <end position="390"/>
    </location>
</feature>
<comment type="caution">
    <text evidence="4">The sequence shown here is derived from an EMBL/GenBank/DDBJ whole genome shotgun (WGS) entry which is preliminary data.</text>
</comment>
<dbReference type="STRING" id="1859457.BET10_04730"/>
<protein>
    <recommendedName>
        <fullName evidence="3">AMP-dependent synthetase/ligase domain-containing protein</fullName>
    </recommendedName>
</protein>
<gene>
    <name evidence="4" type="ORF">BET10_04730</name>
</gene>
<dbReference type="GO" id="GO:0071766">
    <property type="term" value="P:Actinobacterium-type cell wall biogenesis"/>
    <property type="evidence" value="ECO:0007669"/>
    <property type="project" value="UniProtKB-ARBA"/>
</dbReference>
<comment type="similarity">
    <text evidence="1">Belongs to the ATP-dependent AMP-binding enzyme family.</text>
</comment>
<sequence>MMQQKGVSQVLAQHAQQIGDKKAYSYYAPRAVRPVTITYRRLHERACAIADIAKQQQLEGKYTLLMYSPGLEFVEAFFGCMYGNVSAIPMYIPPGNEPDNRLRSITSGIDVAVVFTTRDKAEQVGYQLEKLFDGKEYKIICTDAVRAFDFEGFMPELSFDVPPLIQFTSGSTANPKGVVVGHDNLLANLQMIQRGFAKHAQLSGDETSVSWLPFFHDMGLIWSILYPVYTGGSAVLMSPNDFLHNPSKWLQLISKYSASVSGAPNFAYDYCVTRIRDEQLEGVDLSSWQVAFNGSEMIRATTIKRFIERFSAYGFAHNAPFFCYGMAETTLYVTGETGVIEAQGLTPLNVSVGKPDEQAEVIIVDEQRHQLADGETGEIWVRGPHVAKGYINNPQASAETFQATLDGSNGEPTYLRTGDLGYLNDGKLHVVGRLKNMLIVNGKNYYGEEIEYFVAKSRDYFVETGACLIQVNEGLDDSEVIFIQEIHKSRLDEVSTQLPQLEDLAVTLSGQILSEYKLAIHRFIFLGTSRLPRTSSGKIDRARAHEVTDAQSFNHVLDVYTR</sequence>
<dbReference type="GO" id="GO:0006633">
    <property type="term" value="P:fatty acid biosynthetic process"/>
    <property type="evidence" value="ECO:0007669"/>
    <property type="project" value="TreeGrafter"/>
</dbReference>
<evidence type="ECO:0000313" key="4">
    <source>
        <dbReference type="EMBL" id="OHU92760.1"/>
    </source>
</evidence>